<dbReference type="RefSeq" id="XP_067716421.1">
    <property type="nucleotide sequence ID" value="XM_067860320.1"/>
</dbReference>
<feature type="compositionally biased region" description="Basic and acidic residues" evidence="1">
    <location>
        <begin position="37"/>
        <end position="68"/>
    </location>
</feature>
<keyword evidence="3" id="KW-1185">Reference proteome</keyword>
<evidence type="ECO:0000256" key="1">
    <source>
        <dbReference type="SAM" id="MobiDB-lite"/>
    </source>
</evidence>
<dbReference type="AntiFam" id="ANF00072">
    <property type="entry name" value="Shadow ORF (opposite TypA)"/>
</dbReference>
<sequence length="1152" mass="121330">MREGEGALRREAETVLGAGHQADVDELGVGDVQTSEHLLELDPLERSPGKVEGNDAAGHAKEQQRRWADDGVHDALGAKVAELRGGEVGTADGVLAPGAQHMDQQLDEVLVENETRLQELPDGGGKVAAGVGQPPLGDAERHELRREQDVRLGLHPLEDEERLDAQPLQLRHILLEDANVGRREAATDLAERVADSLERAEEVHRVDADAHTAQHAEVALAQQPLLAQVSLEAERLDGRQVRVDLVERRAGLGKVLEHVAATAGENGVGGGDAVRRAGDLSKDNGLHEARRGEQKSAVDGTPRSGDYLTSTAHGGVRGNLSVDELELGVAERLLDERTLLAGPVEALDESGAHAADGGFDRIAGQNVVEQDVGARVDVPVVLLHEEVRELAWRHGGVDETLVDGRGDALLERLRDETEAVHLVLGLGVALGGRLLHNGLGEADDGVRNLHLEVAVETAKVVEGTVEVELARAQHDVLAALLDASPYGGVAAVDAAQALNHARQLRGVERLDGDLENRLGGEEAREHAENLGAVGVVGRGDGHGLVGAEVNAGDEHPVASGDGAELDASPDFAELHVLVVVKRVRLAEHLDALPLADRPGHHPAEYVKGVGVQPVVVLDYVDHELGVWVAVLNARAYRGAAVAGVKGVQLQGARVRGRGDVLHDEVHEGAGVAKEGAENLLENLGGLHAIVAGAQSDAELLENGRELLALVGGHVGKDLVEGLQHEGDEGALKRDFLHVALRVLSSGGFVAGELLSGGVVEGVAPERPGNAGHLGVGRVEGGEGFEGEEDAVLGRGEEHVAAERAQRHGVLLHEGAGLGDELVEVCDGVADLELDGAGAAHEHVDDDDAAVADALGVGELVDEVDVPGGVEDVEEVRLVLDGPAARVARLVLEDERYRGGLDGHLARLLVQPRVRVAHEARVEALRGVGVGEAAVVDEPVHQGGLPVVEVAADADVADELRLLHERGHEVEAEAVARQSLLQNVEALGADVLVQALDVAHALDAGFVRLHDGLVDGLGVLVLDEHLDVLERRPFLGVRIVLDDVGGAEARHAFCRLTCVDARVGVDSALDSLVEHGSDVVSKLVVDLLVHFAGWAIRKMSDSDEIPSAASPQGLDAGANGAGSRARRPDYGYLVSRMWIRWSGAHTSRCRLLF</sequence>
<organism evidence="2 3">
    <name type="scientific">Babesia caballi</name>
    <dbReference type="NCBI Taxonomy" id="5871"/>
    <lineage>
        <taxon>Eukaryota</taxon>
        <taxon>Sar</taxon>
        <taxon>Alveolata</taxon>
        <taxon>Apicomplexa</taxon>
        <taxon>Aconoidasida</taxon>
        <taxon>Piroplasmida</taxon>
        <taxon>Babesiidae</taxon>
        <taxon>Babesia</taxon>
    </lineage>
</organism>
<dbReference type="AlphaFoldDB" id="A0AAV4LX11"/>
<protein>
    <submittedName>
        <fullName evidence="2">Phosphatidylinositol 4-phosphate 5-kinase 1, putative</fullName>
    </submittedName>
</protein>
<accession>A0AAV4LX11</accession>
<proteinExistence type="predicted"/>
<feature type="region of interest" description="Disordered" evidence="1">
    <location>
        <begin position="1"/>
        <end position="68"/>
    </location>
</feature>
<feature type="region of interest" description="Disordered" evidence="1">
    <location>
        <begin position="119"/>
        <end position="140"/>
    </location>
</feature>
<name>A0AAV4LX11_BABCB</name>
<reference evidence="2 3" key="1">
    <citation type="submission" date="2021-06" db="EMBL/GenBank/DDBJ databases">
        <title>Genome sequence of Babesia caballi.</title>
        <authorList>
            <person name="Yamagishi J."/>
            <person name="Kidaka T."/>
            <person name="Ochi A."/>
        </authorList>
    </citation>
    <scope>NUCLEOTIDE SEQUENCE [LARGE SCALE GENOMIC DNA]</scope>
    <source>
        <strain evidence="2">USDA-D6B2</strain>
    </source>
</reference>
<comment type="caution">
    <text evidence="2">The sequence shown here is derived from an EMBL/GenBank/DDBJ whole genome shotgun (WGS) entry which is preliminary data.</text>
</comment>
<dbReference type="EMBL" id="BPLF01000003">
    <property type="protein sequence ID" value="GIX64352.1"/>
    <property type="molecule type" value="Genomic_DNA"/>
</dbReference>
<feature type="compositionally biased region" description="Basic and acidic residues" evidence="1">
    <location>
        <begin position="273"/>
        <end position="296"/>
    </location>
</feature>
<dbReference type="GeneID" id="94195833"/>
<evidence type="ECO:0000313" key="3">
    <source>
        <dbReference type="Proteomes" id="UP001497744"/>
    </source>
</evidence>
<gene>
    <name evidence="2" type="ORF">BcabD6B2_37870</name>
</gene>
<dbReference type="Proteomes" id="UP001497744">
    <property type="component" value="Unassembled WGS sequence"/>
</dbReference>
<feature type="compositionally biased region" description="Basic and acidic residues" evidence="1">
    <location>
        <begin position="1"/>
        <end position="13"/>
    </location>
</feature>
<evidence type="ECO:0000313" key="2">
    <source>
        <dbReference type="EMBL" id="GIX64352.1"/>
    </source>
</evidence>
<feature type="region of interest" description="Disordered" evidence="1">
    <location>
        <begin position="267"/>
        <end position="312"/>
    </location>
</feature>